<dbReference type="GO" id="GO:0005743">
    <property type="term" value="C:mitochondrial inner membrane"/>
    <property type="evidence" value="ECO:0007669"/>
    <property type="project" value="UniProtKB-SubCell"/>
</dbReference>
<sequence>MSPRRHGFSAPRHGTSTLRASIPIQCGILTTDSAAIPAYPLPLGLSPPRPLYPITQPPGIMRSTFRLLAGVKPARYLEPFAPTGLTGLVTHPSPRPTLIFLYKSTLDKLKAFPESSVYRQSTEALTRHRLQIVESTKPPGFDAWLERVKKAVAEEPERFASLRRPDGTYAAWQRDDGSDNPRGQEWDGESIEPTTEGPARTAEEEARWHQAIEDSTKPTAESDFHTSQMKWENEPALEAEQIAEIERQIGAGLIEEVIEVAEGELKVVDELYRTSAWEELSEKPRPGQWSYFERKTE</sequence>
<organism evidence="10 11">
    <name type="scientific">Aspergillus luchuensis (strain CBS 106.47)</name>
    <dbReference type="NCBI Taxonomy" id="1137211"/>
    <lineage>
        <taxon>Eukaryota</taxon>
        <taxon>Fungi</taxon>
        <taxon>Dikarya</taxon>
        <taxon>Ascomycota</taxon>
        <taxon>Pezizomycotina</taxon>
        <taxon>Eurotiomycetes</taxon>
        <taxon>Eurotiomycetidae</taxon>
        <taxon>Eurotiales</taxon>
        <taxon>Aspergillaceae</taxon>
        <taxon>Aspergillus</taxon>
        <taxon>Aspergillus subgen. Circumdati</taxon>
    </lineage>
</organism>
<comment type="similarity">
    <text evidence="2">Belongs to the complex I NDUFA5 subunit family.</text>
</comment>
<evidence type="ECO:0000256" key="3">
    <source>
        <dbReference type="ARBA" id="ARBA00022448"/>
    </source>
</evidence>
<evidence type="ECO:0000256" key="2">
    <source>
        <dbReference type="ARBA" id="ARBA00010261"/>
    </source>
</evidence>
<evidence type="ECO:0000256" key="5">
    <source>
        <dbReference type="ARBA" id="ARBA00022792"/>
    </source>
</evidence>
<reference evidence="11" key="1">
    <citation type="journal article" date="2017" name="Genome Biol.">
        <title>Comparative genomics reveals high biological diversity and specific adaptations in the industrially and medically important fungal genus Aspergillus.</title>
        <authorList>
            <person name="de Vries R.P."/>
            <person name="Riley R."/>
            <person name="Wiebenga A."/>
            <person name="Aguilar-Osorio G."/>
            <person name="Amillis S."/>
            <person name="Uchima C.A."/>
            <person name="Anderluh G."/>
            <person name="Asadollahi M."/>
            <person name="Askin M."/>
            <person name="Barry K."/>
            <person name="Battaglia E."/>
            <person name="Bayram O."/>
            <person name="Benocci T."/>
            <person name="Braus-Stromeyer S.A."/>
            <person name="Caldana C."/>
            <person name="Canovas D."/>
            <person name="Cerqueira G.C."/>
            <person name="Chen F."/>
            <person name="Chen W."/>
            <person name="Choi C."/>
            <person name="Clum A."/>
            <person name="Dos Santos R.A."/>
            <person name="Damasio A.R."/>
            <person name="Diallinas G."/>
            <person name="Emri T."/>
            <person name="Fekete E."/>
            <person name="Flipphi M."/>
            <person name="Freyberg S."/>
            <person name="Gallo A."/>
            <person name="Gournas C."/>
            <person name="Habgood R."/>
            <person name="Hainaut M."/>
            <person name="Harispe M.L."/>
            <person name="Henrissat B."/>
            <person name="Hilden K.S."/>
            <person name="Hope R."/>
            <person name="Hossain A."/>
            <person name="Karabika E."/>
            <person name="Karaffa L."/>
            <person name="Karanyi Z."/>
            <person name="Krasevec N."/>
            <person name="Kuo A."/>
            <person name="Kusch H."/>
            <person name="LaButti K."/>
            <person name="Lagendijk E.L."/>
            <person name="Lapidus A."/>
            <person name="Levasseur A."/>
            <person name="Lindquist E."/>
            <person name="Lipzen A."/>
            <person name="Logrieco A.F."/>
            <person name="MacCabe A."/>
            <person name="Maekelae M.R."/>
            <person name="Malavazi I."/>
            <person name="Melin P."/>
            <person name="Meyer V."/>
            <person name="Mielnichuk N."/>
            <person name="Miskei M."/>
            <person name="Molnar A.P."/>
            <person name="Mule G."/>
            <person name="Ngan C.Y."/>
            <person name="Orejas M."/>
            <person name="Orosz E."/>
            <person name="Ouedraogo J.P."/>
            <person name="Overkamp K.M."/>
            <person name="Park H.-S."/>
            <person name="Perrone G."/>
            <person name="Piumi F."/>
            <person name="Punt P.J."/>
            <person name="Ram A.F."/>
            <person name="Ramon A."/>
            <person name="Rauscher S."/>
            <person name="Record E."/>
            <person name="Riano-Pachon D.M."/>
            <person name="Robert V."/>
            <person name="Roehrig J."/>
            <person name="Ruller R."/>
            <person name="Salamov A."/>
            <person name="Salih N.S."/>
            <person name="Samson R.A."/>
            <person name="Sandor E."/>
            <person name="Sanguinetti M."/>
            <person name="Schuetze T."/>
            <person name="Sepcic K."/>
            <person name="Shelest E."/>
            <person name="Sherlock G."/>
            <person name="Sophianopoulou V."/>
            <person name="Squina F.M."/>
            <person name="Sun H."/>
            <person name="Susca A."/>
            <person name="Todd R.B."/>
            <person name="Tsang A."/>
            <person name="Unkles S.E."/>
            <person name="van de Wiele N."/>
            <person name="van Rossen-Uffink D."/>
            <person name="Oliveira J.V."/>
            <person name="Vesth T.C."/>
            <person name="Visser J."/>
            <person name="Yu J.-H."/>
            <person name="Zhou M."/>
            <person name="Andersen M.R."/>
            <person name="Archer D.B."/>
            <person name="Baker S.E."/>
            <person name="Benoit I."/>
            <person name="Brakhage A.A."/>
            <person name="Braus G.H."/>
            <person name="Fischer R."/>
            <person name="Frisvad J.C."/>
            <person name="Goldman G.H."/>
            <person name="Houbraken J."/>
            <person name="Oakley B."/>
            <person name="Pocsi I."/>
            <person name="Scazzocchio C."/>
            <person name="Seiboth B."/>
            <person name="vanKuyk P.A."/>
            <person name="Wortman J."/>
            <person name="Dyer P.S."/>
            <person name="Grigoriev I.V."/>
        </authorList>
    </citation>
    <scope>NUCLEOTIDE SEQUENCE [LARGE SCALE GENOMIC DNA]</scope>
    <source>
        <strain evidence="11">CBS 106.47</strain>
    </source>
</reference>
<feature type="region of interest" description="Disordered" evidence="9">
    <location>
        <begin position="164"/>
        <end position="206"/>
    </location>
</feature>
<dbReference type="PANTHER" id="PTHR12653">
    <property type="entry name" value="NADH-UBIQUINONE OXIDOREDUCTASE 13 KD-B SUBUNIT"/>
    <property type="match status" value="1"/>
</dbReference>
<keyword evidence="3" id="KW-0813">Transport</keyword>
<evidence type="ECO:0000313" key="11">
    <source>
        <dbReference type="Proteomes" id="UP000184063"/>
    </source>
</evidence>
<gene>
    <name evidence="10" type="ORF">ASPFODRAFT_39229</name>
</gene>
<keyword evidence="8" id="KW-0472">Membrane</keyword>
<accession>A0A1M3TZ33</accession>
<proteinExistence type="inferred from homology"/>
<protein>
    <recommendedName>
        <fullName evidence="12">NADH-ubiquinone oxidoreductase 299 kDa subunit</fullName>
    </recommendedName>
</protein>
<evidence type="ECO:0000256" key="8">
    <source>
        <dbReference type="ARBA" id="ARBA00023136"/>
    </source>
</evidence>
<keyword evidence="7" id="KW-0496">Mitochondrion</keyword>
<evidence type="ECO:0000256" key="6">
    <source>
        <dbReference type="ARBA" id="ARBA00022982"/>
    </source>
</evidence>
<keyword evidence="4" id="KW-0679">Respiratory chain</keyword>
<evidence type="ECO:0000313" key="10">
    <source>
        <dbReference type="EMBL" id="OJZ92015.1"/>
    </source>
</evidence>
<dbReference type="InterPro" id="IPR006806">
    <property type="entry name" value="NDUFA5"/>
</dbReference>
<dbReference type="AlphaFoldDB" id="A0A1M3TZ33"/>
<keyword evidence="6" id="KW-0249">Electron transport</keyword>
<dbReference type="EMBL" id="KV878236">
    <property type="protein sequence ID" value="OJZ92015.1"/>
    <property type="molecule type" value="Genomic_DNA"/>
</dbReference>
<name>A0A1M3TZ33_ASPLC</name>
<dbReference type="OrthoDB" id="286811at2759"/>
<evidence type="ECO:0000256" key="9">
    <source>
        <dbReference type="SAM" id="MobiDB-lite"/>
    </source>
</evidence>
<dbReference type="PANTHER" id="PTHR12653:SF0">
    <property type="entry name" value="NADH DEHYDROGENASE [UBIQUINONE] 1 ALPHA SUBCOMPLEX SUBUNIT 5"/>
    <property type="match status" value="1"/>
</dbReference>
<evidence type="ECO:0000256" key="4">
    <source>
        <dbReference type="ARBA" id="ARBA00022660"/>
    </source>
</evidence>
<evidence type="ECO:0000256" key="1">
    <source>
        <dbReference type="ARBA" id="ARBA00004443"/>
    </source>
</evidence>
<feature type="compositionally biased region" description="Basic and acidic residues" evidence="9">
    <location>
        <begin position="173"/>
        <end position="185"/>
    </location>
</feature>
<dbReference type="GO" id="GO:0022904">
    <property type="term" value="P:respiratory electron transport chain"/>
    <property type="evidence" value="ECO:0007669"/>
    <property type="project" value="InterPro"/>
</dbReference>
<dbReference type="VEuPathDB" id="FungiDB:ASPFODRAFT_39229"/>
<keyword evidence="5" id="KW-0999">Mitochondrion inner membrane</keyword>
<evidence type="ECO:0000256" key="7">
    <source>
        <dbReference type="ARBA" id="ARBA00023128"/>
    </source>
</evidence>
<evidence type="ECO:0008006" key="12">
    <source>
        <dbReference type="Google" id="ProtNLM"/>
    </source>
</evidence>
<dbReference type="Proteomes" id="UP000184063">
    <property type="component" value="Unassembled WGS sequence"/>
</dbReference>
<dbReference type="Pfam" id="PF04716">
    <property type="entry name" value="ETC_C1_NDUFA5"/>
    <property type="match status" value="1"/>
</dbReference>
<comment type="subcellular location">
    <subcellularLocation>
        <location evidence="1">Mitochondrion inner membrane</location>
        <topology evidence="1">Peripheral membrane protein</topology>
        <orientation evidence="1">Matrix side</orientation>
    </subcellularLocation>
</comment>